<dbReference type="EMBL" id="KZ820328">
    <property type="protein sequence ID" value="PWN47832.1"/>
    <property type="molecule type" value="Genomic_DNA"/>
</dbReference>
<reference evidence="1 2" key="1">
    <citation type="journal article" date="2018" name="Mol. Biol. Evol.">
        <title>Broad Genomic Sampling Reveals a Smut Pathogenic Ancestry of the Fungal Clade Ustilaginomycotina.</title>
        <authorList>
            <person name="Kijpornyongpan T."/>
            <person name="Mondo S.J."/>
            <person name="Barry K."/>
            <person name="Sandor L."/>
            <person name="Lee J."/>
            <person name="Lipzen A."/>
            <person name="Pangilinan J."/>
            <person name="LaButti K."/>
            <person name="Hainaut M."/>
            <person name="Henrissat B."/>
            <person name="Grigoriev I.V."/>
            <person name="Spatafora J.W."/>
            <person name="Aime M.C."/>
        </authorList>
    </citation>
    <scope>NUCLEOTIDE SEQUENCE [LARGE SCALE GENOMIC DNA]</scope>
    <source>
        <strain evidence="1 2">SA 807</strain>
    </source>
</reference>
<evidence type="ECO:0000313" key="2">
    <source>
        <dbReference type="Proteomes" id="UP000245626"/>
    </source>
</evidence>
<name>A0ACD0NPX5_9BASI</name>
<gene>
    <name evidence="1" type="ORF">IE53DRAFT_375898</name>
</gene>
<accession>A0ACD0NPX5</accession>
<proteinExistence type="predicted"/>
<protein>
    <submittedName>
        <fullName evidence="1">Protein serine/threonine phosphatase 2C</fullName>
    </submittedName>
</protein>
<evidence type="ECO:0000313" key="1">
    <source>
        <dbReference type="EMBL" id="PWN47832.1"/>
    </source>
</evidence>
<keyword evidence="2" id="KW-1185">Reference proteome</keyword>
<organism evidence="1 2">
    <name type="scientific">Violaceomyces palustris</name>
    <dbReference type="NCBI Taxonomy" id="1673888"/>
    <lineage>
        <taxon>Eukaryota</taxon>
        <taxon>Fungi</taxon>
        <taxon>Dikarya</taxon>
        <taxon>Basidiomycota</taxon>
        <taxon>Ustilaginomycotina</taxon>
        <taxon>Ustilaginomycetes</taxon>
        <taxon>Violaceomycetales</taxon>
        <taxon>Violaceomycetaceae</taxon>
        <taxon>Violaceomyces</taxon>
    </lineage>
</organism>
<dbReference type="Proteomes" id="UP000245626">
    <property type="component" value="Unassembled WGS sequence"/>
</dbReference>
<sequence length="539" mass="59695">MTTKAGVAVVWDQKDSAKPKVSRSGQTSRPSKRRQPRIAPCIFLLPPPSTSVTIRFGRLPNPRGQYFRLELKPTSSGVFGLSTSRGNRLYQEDTASYSCLSLPIQELTQTYPRNLSPVEPPSEPQEEIRNQVVWFGCFDGHGGKVVSNFLSRELHKIFETVSPEMVTDTVQYTREHGGYFRRFQGGILERWVRKEELKPVRASGPSIRGGRNPKTTRVTTTTPSQEGSQATKVDEVQEPDPPKTFSDLVKSARQATSSSSSDPSLLRSKPKGLGDLGEDQDRNGEGDRSLKSLIRSVPVPQGMEKESMNLAERLTLSWLIADRKIQSDPNLDVGGSTASVALLHSLDSPFKPWFSSDTLALTVAHLGDTRMLLCSAKDGKALALTNYHHPDDRSESERLRKMGAGMITDSFGEARWMGALANTRSFGDTRFKKVGLTAEPEVMTKVLRGEDFSFLIAFSDGVGGVMSDQEAVDLCRGCKHPSEAAERVLRFAEELGSEDNGTVMVIPLKAWGNTGGQDSTKERREFRRSKVDIYRDHRT</sequence>